<dbReference type="Pfam" id="PF24649">
    <property type="entry name" value="DUF7642"/>
    <property type="match status" value="1"/>
</dbReference>
<comment type="caution">
    <text evidence="4">The sequence shown here is derived from an EMBL/GenBank/DDBJ whole genome shotgun (WGS) entry which is preliminary data.</text>
</comment>
<sequence>MLSGHAVDMRDYAGSNELLLAGLASELDDDEAEISGKIIYEASFEDLAGSHLQYDTVIWVLISLLLVLAWGVGILMLLYLPIRRYVLQKDFTSRRLYITSNEIVYKVTRPFFLPFFGVTKIEKRIPLALVIDIIIEQGCLQSAYGIHTFRIESIAYGKATPVDELQFQGVSNPGHLRKVIMTEASKLLLAGRGRKPTAYTGERESTPVRGGSVTEGPIGRSPFPSWKHVLQEARGTLPDLVLHKLDEVTQSMKRIESLMEKPQALPESS</sequence>
<dbReference type="EMBL" id="MVGT01001064">
    <property type="protein sequence ID" value="OVA14106.1"/>
    <property type="molecule type" value="Genomic_DNA"/>
</dbReference>
<dbReference type="InterPro" id="IPR056059">
    <property type="entry name" value="DUF7642"/>
</dbReference>
<dbReference type="AlphaFoldDB" id="A0A200QUF3"/>
<dbReference type="Proteomes" id="UP000195402">
    <property type="component" value="Unassembled WGS sequence"/>
</dbReference>
<proteinExistence type="predicted"/>
<dbReference type="STRING" id="56857.A0A200QUF3"/>
<protein>
    <recommendedName>
        <fullName evidence="3">DUF7642 domain-containing protein</fullName>
    </recommendedName>
</protein>
<keyword evidence="2" id="KW-1133">Transmembrane helix</keyword>
<keyword evidence="2" id="KW-0812">Transmembrane</keyword>
<keyword evidence="5" id="KW-1185">Reference proteome</keyword>
<accession>A0A200QUF3</accession>
<dbReference type="OMA" id="IQEHQSW"/>
<evidence type="ECO:0000313" key="4">
    <source>
        <dbReference type="EMBL" id="OVA14106.1"/>
    </source>
</evidence>
<dbReference type="PANTHER" id="PTHR35410">
    <property type="entry name" value="EXPRESSED PROTEIN"/>
    <property type="match status" value="1"/>
</dbReference>
<evidence type="ECO:0000259" key="3">
    <source>
        <dbReference type="Pfam" id="PF24649"/>
    </source>
</evidence>
<reference evidence="4 5" key="1">
    <citation type="journal article" date="2017" name="Mol. Plant">
        <title>The Genome of Medicinal Plant Macleaya cordata Provides New Insights into Benzylisoquinoline Alkaloids Metabolism.</title>
        <authorList>
            <person name="Liu X."/>
            <person name="Liu Y."/>
            <person name="Huang P."/>
            <person name="Ma Y."/>
            <person name="Qing Z."/>
            <person name="Tang Q."/>
            <person name="Cao H."/>
            <person name="Cheng P."/>
            <person name="Zheng Y."/>
            <person name="Yuan Z."/>
            <person name="Zhou Y."/>
            <person name="Liu J."/>
            <person name="Tang Z."/>
            <person name="Zhuo Y."/>
            <person name="Zhang Y."/>
            <person name="Yu L."/>
            <person name="Huang J."/>
            <person name="Yang P."/>
            <person name="Peng Q."/>
            <person name="Zhang J."/>
            <person name="Jiang W."/>
            <person name="Zhang Z."/>
            <person name="Lin K."/>
            <person name="Ro D.K."/>
            <person name="Chen X."/>
            <person name="Xiong X."/>
            <person name="Shang Y."/>
            <person name="Huang S."/>
            <person name="Zeng J."/>
        </authorList>
    </citation>
    <scope>NUCLEOTIDE SEQUENCE [LARGE SCALE GENOMIC DNA]</scope>
    <source>
        <strain evidence="5">cv. BLH2017</strain>
        <tissue evidence="4">Root</tissue>
    </source>
</reference>
<feature type="transmembrane region" description="Helical" evidence="2">
    <location>
        <begin position="57"/>
        <end position="80"/>
    </location>
</feature>
<keyword evidence="2" id="KW-0472">Membrane</keyword>
<evidence type="ECO:0000313" key="5">
    <source>
        <dbReference type="Proteomes" id="UP000195402"/>
    </source>
</evidence>
<feature type="domain" description="DUF7642" evidence="3">
    <location>
        <begin position="89"/>
        <end position="187"/>
    </location>
</feature>
<feature type="region of interest" description="Disordered" evidence="1">
    <location>
        <begin position="196"/>
        <end position="217"/>
    </location>
</feature>
<dbReference type="OrthoDB" id="785244at2759"/>
<dbReference type="InParanoid" id="A0A200QUF3"/>
<organism evidence="4 5">
    <name type="scientific">Macleaya cordata</name>
    <name type="common">Five-seeded plume-poppy</name>
    <name type="synonym">Bocconia cordata</name>
    <dbReference type="NCBI Taxonomy" id="56857"/>
    <lineage>
        <taxon>Eukaryota</taxon>
        <taxon>Viridiplantae</taxon>
        <taxon>Streptophyta</taxon>
        <taxon>Embryophyta</taxon>
        <taxon>Tracheophyta</taxon>
        <taxon>Spermatophyta</taxon>
        <taxon>Magnoliopsida</taxon>
        <taxon>Ranunculales</taxon>
        <taxon>Papaveraceae</taxon>
        <taxon>Papaveroideae</taxon>
        <taxon>Macleaya</taxon>
    </lineage>
</organism>
<dbReference type="PANTHER" id="PTHR35410:SF2">
    <property type="entry name" value="OS02G0640200 PROTEIN"/>
    <property type="match status" value="1"/>
</dbReference>
<gene>
    <name evidence="4" type="ORF">BVC80_1787g196</name>
</gene>
<evidence type="ECO:0000256" key="1">
    <source>
        <dbReference type="SAM" id="MobiDB-lite"/>
    </source>
</evidence>
<name>A0A200QUF3_MACCD</name>
<evidence type="ECO:0000256" key="2">
    <source>
        <dbReference type="SAM" id="Phobius"/>
    </source>
</evidence>